<dbReference type="EMBL" id="BGZK01000092">
    <property type="protein sequence ID" value="GBP17946.1"/>
    <property type="molecule type" value="Genomic_DNA"/>
</dbReference>
<sequence>MFITSEINTEPSYGPGFMLELDMGVYERKRFRSAAGLAQCPKGGSSIINKRTLLGRRAKPSAMPSAFLSKTIRFSLLIKDLKLRVTVGNYERGGVRRGFGVKG</sequence>
<accession>A0A4C1TWB3</accession>
<protein>
    <submittedName>
        <fullName evidence="1">Uncharacterized protein</fullName>
    </submittedName>
</protein>
<evidence type="ECO:0000313" key="1">
    <source>
        <dbReference type="EMBL" id="GBP17946.1"/>
    </source>
</evidence>
<reference evidence="1 2" key="1">
    <citation type="journal article" date="2019" name="Commun. Biol.">
        <title>The bagworm genome reveals a unique fibroin gene that provides high tensile strength.</title>
        <authorList>
            <person name="Kono N."/>
            <person name="Nakamura H."/>
            <person name="Ohtoshi R."/>
            <person name="Tomita M."/>
            <person name="Numata K."/>
            <person name="Arakawa K."/>
        </authorList>
    </citation>
    <scope>NUCLEOTIDE SEQUENCE [LARGE SCALE GENOMIC DNA]</scope>
</reference>
<evidence type="ECO:0000313" key="2">
    <source>
        <dbReference type="Proteomes" id="UP000299102"/>
    </source>
</evidence>
<comment type="caution">
    <text evidence="1">The sequence shown here is derived from an EMBL/GenBank/DDBJ whole genome shotgun (WGS) entry which is preliminary data.</text>
</comment>
<dbReference type="AlphaFoldDB" id="A0A4C1TWB3"/>
<keyword evidence="2" id="KW-1185">Reference proteome</keyword>
<name>A0A4C1TWB3_EUMVA</name>
<gene>
    <name evidence="1" type="ORF">EVAR_16888_1</name>
</gene>
<organism evidence="1 2">
    <name type="scientific">Eumeta variegata</name>
    <name type="common">Bagworm moth</name>
    <name type="synonym">Eumeta japonica</name>
    <dbReference type="NCBI Taxonomy" id="151549"/>
    <lineage>
        <taxon>Eukaryota</taxon>
        <taxon>Metazoa</taxon>
        <taxon>Ecdysozoa</taxon>
        <taxon>Arthropoda</taxon>
        <taxon>Hexapoda</taxon>
        <taxon>Insecta</taxon>
        <taxon>Pterygota</taxon>
        <taxon>Neoptera</taxon>
        <taxon>Endopterygota</taxon>
        <taxon>Lepidoptera</taxon>
        <taxon>Glossata</taxon>
        <taxon>Ditrysia</taxon>
        <taxon>Tineoidea</taxon>
        <taxon>Psychidae</taxon>
        <taxon>Oiketicinae</taxon>
        <taxon>Eumeta</taxon>
    </lineage>
</organism>
<proteinExistence type="predicted"/>
<dbReference type="Proteomes" id="UP000299102">
    <property type="component" value="Unassembled WGS sequence"/>
</dbReference>